<dbReference type="InterPro" id="IPR011989">
    <property type="entry name" value="ARM-like"/>
</dbReference>
<accession>A0AAE0GBU3</accession>
<dbReference type="Gene3D" id="1.25.10.10">
    <property type="entry name" value="Leucine-rich Repeat Variant"/>
    <property type="match status" value="1"/>
</dbReference>
<proteinExistence type="predicted"/>
<dbReference type="AlphaFoldDB" id="A0AAE0GBU3"/>
<protein>
    <submittedName>
        <fullName evidence="1">Uncharacterized protein</fullName>
    </submittedName>
</protein>
<dbReference type="EMBL" id="LGRX02007665">
    <property type="protein sequence ID" value="KAK3274536.1"/>
    <property type="molecule type" value="Genomic_DNA"/>
</dbReference>
<keyword evidence="2" id="KW-1185">Reference proteome</keyword>
<dbReference type="Proteomes" id="UP001190700">
    <property type="component" value="Unassembled WGS sequence"/>
</dbReference>
<name>A0AAE0GBU3_9CHLO</name>
<comment type="caution">
    <text evidence="1">The sequence shown here is derived from an EMBL/GenBank/DDBJ whole genome shotgun (WGS) entry which is preliminary data.</text>
</comment>
<organism evidence="1 2">
    <name type="scientific">Cymbomonas tetramitiformis</name>
    <dbReference type="NCBI Taxonomy" id="36881"/>
    <lineage>
        <taxon>Eukaryota</taxon>
        <taxon>Viridiplantae</taxon>
        <taxon>Chlorophyta</taxon>
        <taxon>Pyramimonadophyceae</taxon>
        <taxon>Pyramimonadales</taxon>
        <taxon>Pyramimonadaceae</taxon>
        <taxon>Cymbomonas</taxon>
    </lineage>
</organism>
<sequence length="189" mass="20385">VAPPLMLNPQVAPPLMLNPQVAPPLMLNPQASGLDEMQLQLQLTVTGSMRNLIMCERGRRELVNASGALSSLLAMVSPEDPDQELPVQVRRAAGGALVNLSSVDALGCEALIRTPKCLETLTYILDQEVDPNLRCYCATVVCNLTANKQTRPKITALGPLISLILRHLFKDPSPVNQVPAFPTLDVMNG</sequence>
<gene>
    <name evidence="1" type="ORF">CYMTET_17282</name>
</gene>
<evidence type="ECO:0000313" key="2">
    <source>
        <dbReference type="Proteomes" id="UP001190700"/>
    </source>
</evidence>
<dbReference type="SUPFAM" id="SSF48371">
    <property type="entry name" value="ARM repeat"/>
    <property type="match status" value="1"/>
</dbReference>
<feature type="non-terminal residue" evidence="1">
    <location>
        <position position="1"/>
    </location>
</feature>
<evidence type="ECO:0000313" key="1">
    <source>
        <dbReference type="EMBL" id="KAK3274536.1"/>
    </source>
</evidence>
<reference evidence="1 2" key="1">
    <citation type="journal article" date="2015" name="Genome Biol. Evol.">
        <title>Comparative Genomics of a Bacterivorous Green Alga Reveals Evolutionary Causalities and Consequences of Phago-Mixotrophic Mode of Nutrition.</title>
        <authorList>
            <person name="Burns J.A."/>
            <person name="Paasch A."/>
            <person name="Narechania A."/>
            <person name="Kim E."/>
        </authorList>
    </citation>
    <scope>NUCLEOTIDE SEQUENCE [LARGE SCALE GENOMIC DNA]</scope>
    <source>
        <strain evidence="1 2">PLY_AMNH</strain>
    </source>
</reference>
<dbReference type="InterPro" id="IPR016024">
    <property type="entry name" value="ARM-type_fold"/>
</dbReference>